<evidence type="ECO:0000256" key="1">
    <source>
        <dbReference type="SAM" id="MobiDB-lite"/>
    </source>
</evidence>
<dbReference type="AlphaFoldDB" id="A0AAW0GSQ7"/>
<gene>
    <name evidence="2" type="ORF">QCA50_002170</name>
</gene>
<protein>
    <submittedName>
        <fullName evidence="2">Uncharacterized protein</fullName>
    </submittedName>
</protein>
<name>A0AAW0GSQ7_9APHY</name>
<accession>A0AAW0GSQ7</accession>
<evidence type="ECO:0000313" key="3">
    <source>
        <dbReference type="Proteomes" id="UP001385951"/>
    </source>
</evidence>
<feature type="compositionally biased region" description="Polar residues" evidence="1">
    <location>
        <begin position="188"/>
        <end position="219"/>
    </location>
</feature>
<evidence type="ECO:0000313" key="2">
    <source>
        <dbReference type="EMBL" id="KAK7694982.1"/>
    </source>
</evidence>
<dbReference type="Proteomes" id="UP001385951">
    <property type="component" value="Unassembled WGS sequence"/>
</dbReference>
<feature type="region of interest" description="Disordered" evidence="1">
    <location>
        <begin position="105"/>
        <end position="140"/>
    </location>
</feature>
<feature type="region of interest" description="Disordered" evidence="1">
    <location>
        <begin position="409"/>
        <end position="440"/>
    </location>
</feature>
<sequence>MIQTTHPEATHPSTTALRASHPLSATRRDSSRTFVPTVRRSTRHSPVVVRPERFTFCEDDLVDVNPLDISGLPDWQTQFARSSSTSTPTGLRSFLSRSKSSLTGLKDSSRVQNSNVNVPSLRPKFKLGSGKSRVKKSTKGLSGSVVLALPQSLPSVHEASSDEEGSVHAVFTDDSSSSHYIKSSGLSVVTSENDIQPSSTQAHSSSEQPNLIRSSPSHVSLSTPTSGSSILSHSSSTLTSVRKSLKRFTSRTKGNIFTSTNPSSDVHQTLQTPSTSNEARASSDAPHILPELSFDASPLPIFIHEEQDIKDSPSEDLGSEIELTEPTQVPGPVPDIPLIRYEFVDPQDLTASPAVTLGTSYSLSGASFQSPSPSWLSRNVGTFELSVKPERPLLRIHPPSPDPLPILPRGYLEAPEAPRQPNNSERLSLPGTPHSTGSSVTLYSHSQRISYLSAQSTGSRPPSINRSSIVSFRHSFIDKRGSVSSFVTCASITLQHDEEEVDLPDPEENNPAKPRFFLLLHPPSPEPASLKVPSQGSRTSLSPLDIFGISTS</sequence>
<feature type="compositionally biased region" description="Low complexity" evidence="1">
    <location>
        <begin position="220"/>
        <end position="236"/>
    </location>
</feature>
<feature type="region of interest" description="Disordered" evidence="1">
    <location>
        <begin position="1"/>
        <end position="33"/>
    </location>
</feature>
<organism evidence="2 3">
    <name type="scientific">Cerrena zonata</name>
    <dbReference type="NCBI Taxonomy" id="2478898"/>
    <lineage>
        <taxon>Eukaryota</taxon>
        <taxon>Fungi</taxon>
        <taxon>Dikarya</taxon>
        <taxon>Basidiomycota</taxon>
        <taxon>Agaricomycotina</taxon>
        <taxon>Agaricomycetes</taxon>
        <taxon>Polyporales</taxon>
        <taxon>Cerrenaceae</taxon>
        <taxon>Cerrena</taxon>
    </lineage>
</organism>
<feature type="compositionally biased region" description="Polar residues" evidence="1">
    <location>
        <begin position="1"/>
        <end position="17"/>
    </location>
</feature>
<proteinExistence type="predicted"/>
<feature type="region of interest" description="Disordered" evidence="1">
    <location>
        <begin position="254"/>
        <end position="284"/>
    </location>
</feature>
<reference evidence="2 3" key="1">
    <citation type="submission" date="2022-09" db="EMBL/GenBank/DDBJ databases">
        <authorList>
            <person name="Palmer J.M."/>
        </authorList>
    </citation>
    <scope>NUCLEOTIDE SEQUENCE [LARGE SCALE GENOMIC DNA]</scope>
    <source>
        <strain evidence="2 3">DSM 7382</strain>
    </source>
</reference>
<keyword evidence="3" id="KW-1185">Reference proteome</keyword>
<dbReference type="EMBL" id="JASBNA010000002">
    <property type="protein sequence ID" value="KAK7694982.1"/>
    <property type="molecule type" value="Genomic_DNA"/>
</dbReference>
<feature type="compositionally biased region" description="Polar residues" evidence="1">
    <location>
        <begin position="254"/>
        <end position="280"/>
    </location>
</feature>
<comment type="caution">
    <text evidence="2">The sequence shown here is derived from an EMBL/GenBank/DDBJ whole genome shotgun (WGS) entry which is preliminary data.</text>
</comment>
<feature type="region of interest" description="Disordered" evidence="1">
    <location>
        <begin position="188"/>
        <end position="236"/>
    </location>
</feature>